<sequence length="195" mass="21262">MATTPLSNAFISLNDIINNFLISYTGPGRLIPDAIRTEVIFHARRCLQEFAYETIKSQFTEGPTTVTTSSAIALPTDFVAVISAINTGFSATTPLVEVSTLAALSSGEFFIDYAAKTIKYGDAGSATLTYLSNALTTDESAAIPKLAEQALYACMIYAILANREKTRPDVLQRLLIEKTDKLERAKSRLVFTNFD</sequence>
<dbReference type="EMBL" id="KY052817">
    <property type="protein sequence ID" value="ASF00184.1"/>
    <property type="molecule type" value="Genomic_DNA"/>
</dbReference>
<organism evidence="1">
    <name type="scientific">uncultured virus</name>
    <dbReference type="NCBI Taxonomy" id="340016"/>
    <lineage>
        <taxon>Viruses</taxon>
        <taxon>environmental samples</taxon>
    </lineage>
</organism>
<evidence type="ECO:0000313" key="1">
    <source>
        <dbReference type="EMBL" id="ASF00184.1"/>
    </source>
</evidence>
<accession>A0A218MLM6</accession>
<protein>
    <submittedName>
        <fullName evidence="1">Uncharacterized protein</fullName>
    </submittedName>
</protein>
<reference evidence="1" key="2">
    <citation type="journal article" date="2017" name="Nat. Commun.">
        <title>Single-virus genomics reveals hidden cosmopolitan and abundant viruses.</title>
        <authorList>
            <person name="Martinez-Hernandez F."/>
            <person name="Fornas O."/>
            <person name="Lluesma Gomez M."/>
            <person name="Bolduc B."/>
            <person name="de la Cruz Pena M.J."/>
            <person name="Martinez J.M."/>
            <person name="Anton J."/>
            <person name="Gasol J.M."/>
            <person name="Rosselli R."/>
            <person name="Rodriguez-Valera F."/>
            <person name="Sullivan M.B."/>
            <person name="Acinas S.G."/>
            <person name="Martinez-Garcia M."/>
        </authorList>
    </citation>
    <scope>NUCLEOTIDE SEQUENCE</scope>
</reference>
<name>A0A218MLM6_9VIRU</name>
<reference evidence="1" key="1">
    <citation type="submission" date="2016-10" db="EMBL/GenBank/DDBJ databases">
        <authorList>
            <person name="Varghese N."/>
        </authorList>
    </citation>
    <scope>NUCLEOTIDE SEQUENCE</scope>
</reference>
<proteinExistence type="predicted"/>